<feature type="compositionally biased region" description="Polar residues" evidence="1">
    <location>
        <begin position="309"/>
        <end position="329"/>
    </location>
</feature>
<gene>
    <name evidence="3" type="ORF">M0R45_008711</name>
</gene>
<evidence type="ECO:0000313" key="4">
    <source>
        <dbReference type="Proteomes" id="UP001457282"/>
    </source>
</evidence>
<proteinExistence type="predicted"/>
<keyword evidence="4" id="KW-1185">Reference proteome</keyword>
<dbReference type="InterPro" id="IPR019557">
    <property type="entry name" value="AminoTfrase-like_pln_mobile"/>
</dbReference>
<reference evidence="3 4" key="1">
    <citation type="journal article" date="2023" name="G3 (Bethesda)">
        <title>A chromosome-length genome assembly and annotation of blackberry (Rubus argutus, cv. 'Hillquist').</title>
        <authorList>
            <person name="Bruna T."/>
            <person name="Aryal R."/>
            <person name="Dudchenko O."/>
            <person name="Sargent D.J."/>
            <person name="Mead D."/>
            <person name="Buti M."/>
            <person name="Cavallini A."/>
            <person name="Hytonen T."/>
            <person name="Andres J."/>
            <person name="Pham M."/>
            <person name="Weisz D."/>
            <person name="Mascagni F."/>
            <person name="Usai G."/>
            <person name="Natali L."/>
            <person name="Bassil N."/>
            <person name="Fernandez G.E."/>
            <person name="Lomsadze A."/>
            <person name="Armour M."/>
            <person name="Olukolu B."/>
            <person name="Poorten T."/>
            <person name="Britton C."/>
            <person name="Davik J."/>
            <person name="Ashrafi H."/>
            <person name="Aiden E.L."/>
            <person name="Borodovsky M."/>
            <person name="Worthington M."/>
        </authorList>
    </citation>
    <scope>NUCLEOTIDE SEQUENCE [LARGE SCALE GENOMIC DNA]</scope>
    <source>
        <strain evidence="3">PI 553951</strain>
    </source>
</reference>
<dbReference type="PANTHER" id="PTHR46033:SF67">
    <property type="entry name" value="AMINOTRANSFERASE-LIKE, PLANT MOBILE DOMAIN FAMILY PROTEIN"/>
    <property type="match status" value="1"/>
</dbReference>
<accession>A0AAW1Y3V4</accession>
<dbReference type="InterPro" id="IPR044824">
    <property type="entry name" value="MAIN-like"/>
</dbReference>
<sequence>MNLPLGYMSPTILDICTLTGLSPVGVEISANHDLPTTFGDGMLPPKFQDKDEQKEAINQLKRSRNYSTLYKKYAMTDSNPSDREPPKENEHAAFLLYWLSKYIFCCRSGQCNREYAPLAESLASGTRLALGPFVLAHLYRSLHDIVTNQMDLDVGGPLWLFQLWLRAYFPHMSNIGPEYSQDVGYGRHLMILPSSHLSVEKCFTMLYTLRNLKNFSVCYSQWRSASLIFSMTERCGANVTKDELKAAWGSFLIPRDLPYGMIVGRKPENEDVFTLRIKDTIAEVLKHDRMQKRTRPFTSSNDKPPALKKQTTSHAQKTTSANSGDSSHTVELAISDEEGTTDTWVGDGDLISENTATSFPKSDEAYMDGKPEHESPVSPQTTPIPQQEIPDQNAQELAELEKQANVIRGRMTVATTTINQEYNEHHQELKLFSTYGKETLEFLAAKADLDRTMAKYSIDWAVWEAILEIDFPPA</sequence>
<dbReference type="AlphaFoldDB" id="A0AAW1Y3V4"/>
<name>A0AAW1Y3V4_RUBAR</name>
<feature type="domain" description="Aminotransferase-like plant mobile" evidence="2">
    <location>
        <begin position="3"/>
        <end position="173"/>
    </location>
</feature>
<protein>
    <recommendedName>
        <fullName evidence="2">Aminotransferase-like plant mobile domain-containing protein</fullName>
    </recommendedName>
</protein>
<organism evidence="3 4">
    <name type="scientific">Rubus argutus</name>
    <name type="common">Southern blackberry</name>
    <dbReference type="NCBI Taxonomy" id="59490"/>
    <lineage>
        <taxon>Eukaryota</taxon>
        <taxon>Viridiplantae</taxon>
        <taxon>Streptophyta</taxon>
        <taxon>Embryophyta</taxon>
        <taxon>Tracheophyta</taxon>
        <taxon>Spermatophyta</taxon>
        <taxon>Magnoliopsida</taxon>
        <taxon>eudicotyledons</taxon>
        <taxon>Gunneridae</taxon>
        <taxon>Pentapetalae</taxon>
        <taxon>rosids</taxon>
        <taxon>fabids</taxon>
        <taxon>Rosales</taxon>
        <taxon>Rosaceae</taxon>
        <taxon>Rosoideae</taxon>
        <taxon>Rosoideae incertae sedis</taxon>
        <taxon>Rubus</taxon>
    </lineage>
</organism>
<dbReference type="Proteomes" id="UP001457282">
    <property type="component" value="Unassembled WGS sequence"/>
</dbReference>
<evidence type="ECO:0000259" key="2">
    <source>
        <dbReference type="Pfam" id="PF10536"/>
    </source>
</evidence>
<evidence type="ECO:0000313" key="3">
    <source>
        <dbReference type="EMBL" id="KAK9943090.1"/>
    </source>
</evidence>
<dbReference type="Pfam" id="PF10536">
    <property type="entry name" value="PMD"/>
    <property type="match status" value="1"/>
</dbReference>
<comment type="caution">
    <text evidence="3">The sequence shown here is derived from an EMBL/GenBank/DDBJ whole genome shotgun (WGS) entry which is preliminary data.</text>
</comment>
<dbReference type="PANTHER" id="PTHR46033">
    <property type="entry name" value="PROTEIN MAIN-LIKE 2"/>
    <property type="match status" value="1"/>
</dbReference>
<feature type="compositionally biased region" description="Basic and acidic residues" evidence="1">
    <location>
        <begin position="361"/>
        <end position="375"/>
    </location>
</feature>
<feature type="region of interest" description="Disordered" evidence="1">
    <location>
        <begin position="288"/>
        <end position="387"/>
    </location>
</feature>
<dbReference type="EMBL" id="JBEDUW010000002">
    <property type="protein sequence ID" value="KAK9943090.1"/>
    <property type="molecule type" value="Genomic_DNA"/>
</dbReference>
<evidence type="ECO:0000256" key="1">
    <source>
        <dbReference type="SAM" id="MobiDB-lite"/>
    </source>
</evidence>
<dbReference type="GO" id="GO:0010073">
    <property type="term" value="P:meristem maintenance"/>
    <property type="evidence" value="ECO:0007669"/>
    <property type="project" value="InterPro"/>
</dbReference>